<dbReference type="RefSeq" id="WP_132302351.1">
    <property type="nucleotide sequence ID" value="NZ_CP170642.1"/>
</dbReference>
<evidence type="ECO:0000259" key="1">
    <source>
        <dbReference type="Pfam" id="PF07728"/>
    </source>
</evidence>
<evidence type="ECO:0000313" key="4">
    <source>
        <dbReference type="Proteomes" id="UP000295496"/>
    </source>
</evidence>
<protein>
    <submittedName>
        <fullName evidence="3">Dynein-related subfamily AAA family protein</fullName>
    </submittedName>
</protein>
<dbReference type="Pfam" id="PF07728">
    <property type="entry name" value="AAA_5"/>
    <property type="match status" value="1"/>
</dbReference>
<dbReference type="InterPro" id="IPR027417">
    <property type="entry name" value="P-loop_NTPase"/>
</dbReference>
<evidence type="ECO:0000259" key="2">
    <source>
        <dbReference type="Pfam" id="PF12102"/>
    </source>
</evidence>
<accession>A0A4R1KTI1</accession>
<keyword evidence="4" id="KW-1185">Reference proteome</keyword>
<dbReference type="EMBL" id="SMGJ01000005">
    <property type="protein sequence ID" value="TCK68424.1"/>
    <property type="molecule type" value="Genomic_DNA"/>
</dbReference>
<sequence>MSIKNCFENILTNLNKQKQKEFKNNPMHTVFQRELKPEIERLVKEYDVSLLYKVNASIGNGNWADVPWLSILNTQITATTQSGIYPVYLFKADSSGIYLCLIQGSTALKENYKPKKNYLDEGQRRKNLLLSKYPELKSWNTHSIDLQSKTDLGKSYEDTTIASKYYPAENIPSDEELKQDLYFLLEIYQRMKQDILQLDQISFTPKNNDLFPDETMNTIHISATRIPKPFLILAGISGTGKTRFVREQAKLSSRGENNNYLLVPVRPDWHEPSDLLGYSSRLSGKDEYIITPFLKFMVQAWQEIAKYQADLNAEFSLETLQKIRPFWLCLDEMNLAPVEQYFADYLAILETREWKTQGNNFVYACDAILHQDLFTQFEKLANDLGLEKDSALYRYFSQNGIPLPFNLIVAGTVNMDETTHGFSRKVLDRALSFDFSEFYPNDFGDYFTQSTQNKALTYPIYSHAQHCVDQNQENIQKSITFLTAVNEVLGHTPFKLAYRALNELLLEVHSFNPENDETLQAVWDDFLMMKVLPRIEGDMDKLASKSDDEKSILAELSEILTAHLGEIWGEENNRPDLWRETKENRIKCRTELKLGYMINKLERVGFTSFWQ</sequence>
<dbReference type="Gene3D" id="3.30.920.90">
    <property type="match status" value="1"/>
</dbReference>
<name>A0A4R1KTI1_9PAST</name>
<dbReference type="Pfam" id="PF12102">
    <property type="entry name" value="MrcB_N"/>
    <property type="match status" value="1"/>
</dbReference>
<reference evidence="3 4" key="1">
    <citation type="submission" date="2019-03" db="EMBL/GenBank/DDBJ databases">
        <title>Genomic Encyclopedia of Type Strains, Phase IV (KMG-IV): sequencing the most valuable type-strain genomes for metagenomic binning, comparative biology and taxonomic classification.</title>
        <authorList>
            <person name="Goeker M."/>
        </authorList>
    </citation>
    <scope>NUCLEOTIDE SEQUENCE [LARGE SCALE GENOMIC DNA]</scope>
    <source>
        <strain evidence="3 4">DSM 10053</strain>
    </source>
</reference>
<dbReference type="Proteomes" id="UP000295496">
    <property type="component" value="Unassembled WGS sequence"/>
</dbReference>
<proteinExistence type="predicted"/>
<dbReference type="InterPro" id="IPR011704">
    <property type="entry name" value="ATPase_dyneun-rel_AAA"/>
</dbReference>
<feature type="domain" description="Type IV methyl-directed restriction enzyme EcoKMcrB subunit DNA-binding" evidence="2">
    <location>
        <begin position="10"/>
        <end position="192"/>
    </location>
</feature>
<dbReference type="GO" id="GO:0005524">
    <property type="term" value="F:ATP binding"/>
    <property type="evidence" value="ECO:0007669"/>
    <property type="project" value="InterPro"/>
</dbReference>
<dbReference type="InterPro" id="IPR021961">
    <property type="entry name" value="McrB_DNA-bd"/>
</dbReference>
<feature type="domain" description="ATPase dynein-related AAA" evidence="1">
    <location>
        <begin position="231"/>
        <end position="375"/>
    </location>
</feature>
<dbReference type="SUPFAM" id="SSF52540">
    <property type="entry name" value="P-loop containing nucleoside triphosphate hydrolases"/>
    <property type="match status" value="1"/>
</dbReference>
<organism evidence="3 4">
    <name type="scientific">Lonepinella koalarum</name>
    <dbReference type="NCBI Taxonomy" id="53417"/>
    <lineage>
        <taxon>Bacteria</taxon>
        <taxon>Pseudomonadati</taxon>
        <taxon>Pseudomonadota</taxon>
        <taxon>Gammaproteobacteria</taxon>
        <taxon>Pasteurellales</taxon>
        <taxon>Pasteurellaceae</taxon>
        <taxon>Lonepinella</taxon>
    </lineage>
</organism>
<gene>
    <name evidence="3" type="ORF">EV692_1758</name>
</gene>
<evidence type="ECO:0000313" key="3">
    <source>
        <dbReference type="EMBL" id="TCK68424.1"/>
    </source>
</evidence>
<dbReference type="Gene3D" id="3.40.50.300">
    <property type="entry name" value="P-loop containing nucleotide triphosphate hydrolases"/>
    <property type="match status" value="1"/>
</dbReference>
<dbReference type="GO" id="GO:0016887">
    <property type="term" value="F:ATP hydrolysis activity"/>
    <property type="evidence" value="ECO:0007669"/>
    <property type="project" value="InterPro"/>
</dbReference>
<dbReference type="AlphaFoldDB" id="A0A4R1KTI1"/>
<comment type="caution">
    <text evidence="3">The sequence shown here is derived from an EMBL/GenBank/DDBJ whole genome shotgun (WGS) entry which is preliminary data.</text>
</comment>